<dbReference type="EMBL" id="CM029044">
    <property type="protein sequence ID" value="KAG2606197.1"/>
    <property type="molecule type" value="Genomic_DNA"/>
</dbReference>
<comment type="caution">
    <text evidence="2">The sequence shown here is derived from an EMBL/GenBank/DDBJ whole genome shotgun (WGS) entry which is preliminary data.</text>
</comment>
<name>A0A8T0T7D8_PANVG</name>
<keyword evidence="3" id="KW-1185">Reference proteome</keyword>
<keyword evidence="1" id="KW-0175">Coiled coil</keyword>
<dbReference type="Proteomes" id="UP000823388">
    <property type="component" value="Chromosome 4N"/>
</dbReference>
<evidence type="ECO:0000313" key="3">
    <source>
        <dbReference type="Proteomes" id="UP000823388"/>
    </source>
</evidence>
<reference evidence="2" key="1">
    <citation type="submission" date="2020-05" db="EMBL/GenBank/DDBJ databases">
        <title>WGS assembly of Panicum virgatum.</title>
        <authorList>
            <person name="Lovell J.T."/>
            <person name="Jenkins J."/>
            <person name="Shu S."/>
            <person name="Juenger T.E."/>
            <person name="Schmutz J."/>
        </authorList>
    </citation>
    <scope>NUCLEOTIDE SEQUENCE</scope>
    <source>
        <strain evidence="2">AP13</strain>
    </source>
</reference>
<dbReference type="AlphaFoldDB" id="A0A8T0T7D8"/>
<proteinExistence type="predicted"/>
<feature type="coiled-coil region" evidence="1">
    <location>
        <begin position="132"/>
        <end position="159"/>
    </location>
</feature>
<evidence type="ECO:0000313" key="2">
    <source>
        <dbReference type="EMBL" id="KAG2606197.1"/>
    </source>
</evidence>
<accession>A0A8T0T7D8</accession>
<sequence>MINLMANYADGNVVPTRSVAQYLGLEDEPTATLLYATIESPGQEKFSTLTFFVHKLLGNGNFKIAQMKTDYLVKCDSPSDADKLDGKVKVFKRSIVGFRKLKTVVIPARMSCREDALVLSDARPYQWKCEVEEKYVLTKRNAQEQVKKMEQEYEESSSKRNK</sequence>
<evidence type="ECO:0000256" key="1">
    <source>
        <dbReference type="SAM" id="Coils"/>
    </source>
</evidence>
<protein>
    <submittedName>
        <fullName evidence="2">Uncharacterized protein</fullName>
    </submittedName>
</protein>
<gene>
    <name evidence="2" type="ORF">PVAP13_4NG208411</name>
</gene>
<organism evidence="2 3">
    <name type="scientific">Panicum virgatum</name>
    <name type="common">Blackwell switchgrass</name>
    <dbReference type="NCBI Taxonomy" id="38727"/>
    <lineage>
        <taxon>Eukaryota</taxon>
        <taxon>Viridiplantae</taxon>
        <taxon>Streptophyta</taxon>
        <taxon>Embryophyta</taxon>
        <taxon>Tracheophyta</taxon>
        <taxon>Spermatophyta</taxon>
        <taxon>Magnoliopsida</taxon>
        <taxon>Liliopsida</taxon>
        <taxon>Poales</taxon>
        <taxon>Poaceae</taxon>
        <taxon>PACMAD clade</taxon>
        <taxon>Panicoideae</taxon>
        <taxon>Panicodae</taxon>
        <taxon>Paniceae</taxon>
        <taxon>Panicinae</taxon>
        <taxon>Panicum</taxon>
        <taxon>Panicum sect. Hiantes</taxon>
    </lineage>
</organism>
<feature type="non-terminal residue" evidence="2">
    <location>
        <position position="162"/>
    </location>
</feature>